<protein>
    <submittedName>
        <fullName evidence="5">40757_t:CDS:1</fullName>
    </submittedName>
</protein>
<dbReference type="InterPro" id="IPR006600">
    <property type="entry name" value="HTH_CenpB_DNA-bd_dom"/>
</dbReference>
<evidence type="ECO:0000256" key="1">
    <source>
        <dbReference type="ARBA" id="ARBA00006336"/>
    </source>
</evidence>
<dbReference type="CDD" id="cd00431">
    <property type="entry name" value="cysteine_hydrolases"/>
    <property type="match status" value="1"/>
</dbReference>
<dbReference type="InterPro" id="IPR000868">
    <property type="entry name" value="Isochorismatase-like_dom"/>
</dbReference>
<comment type="similarity">
    <text evidence="1">Belongs to the isochorismatase family.</text>
</comment>
<dbReference type="PROSITE" id="PS51253">
    <property type="entry name" value="HTH_CENPB"/>
    <property type="match status" value="1"/>
</dbReference>
<dbReference type="InterPro" id="IPR050863">
    <property type="entry name" value="CenT-Element_Derived"/>
</dbReference>
<gene>
    <name evidence="5" type="ORF">GMARGA_LOCUS15073</name>
</gene>
<feature type="region of interest" description="Disordered" evidence="3">
    <location>
        <begin position="168"/>
        <end position="198"/>
    </location>
</feature>
<dbReference type="Proteomes" id="UP000789901">
    <property type="component" value="Unassembled WGS sequence"/>
</dbReference>
<feature type="domain" description="HTH CENPB-type" evidence="4">
    <location>
        <begin position="69"/>
        <end position="141"/>
    </location>
</feature>
<reference evidence="5 6" key="1">
    <citation type="submission" date="2021-06" db="EMBL/GenBank/DDBJ databases">
        <authorList>
            <person name="Kallberg Y."/>
            <person name="Tangrot J."/>
            <person name="Rosling A."/>
        </authorList>
    </citation>
    <scope>NUCLEOTIDE SEQUENCE [LARGE SCALE GENOMIC DNA]</scope>
    <source>
        <strain evidence="5 6">120-4 pot B 10/14</strain>
    </source>
</reference>
<keyword evidence="2" id="KW-0238">DNA-binding</keyword>
<evidence type="ECO:0000313" key="5">
    <source>
        <dbReference type="EMBL" id="CAG8738024.1"/>
    </source>
</evidence>
<dbReference type="SMART" id="SM00674">
    <property type="entry name" value="CENPB"/>
    <property type="match status" value="1"/>
</dbReference>
<dbReference type="SUPFAM" id="SSF52499">
    <property type="entry name" value="Isochorismatase-like hydrolases"/>
    <property type="match status" value="1"/>
</dbReference>
<accession>A0ABN7V7Q6</accession>
<dbReference type="SUPFAM" id="SSF46689">
    <property type="entry name" value="Homeodomain-like"/>
    <property type="match status" value="2"/>
</dbReference>
<dbReference type="EMBL" id="CAJVQB010010242">
    <property type="protein sequence ID" value="CAG8738024.1"/>
    <property type="molecule type" value="Genomic_DNA"/>
</dbReference>
<dbReference type="InterPro" id="IPR009057">
    <property type="entry name" value="Homeodomain-like_sf"/>
</dbReference>
<evidence type="ECO:0000259" key="4">
    <source>
        <dbReference type="PROSITE" id="PS51253"/>
    </source>
</evidence>
<evidence type="ECO:0000256" key="2">
    <source>
        <dbReference type="ARBA" id="ARBA00023125"/>
    </source>
</evidence>
<dbReference type="Gene3D" id="3.40.50.850">
    <property type="entry name" value="Isochorismatase-like"/>
    <property type="match status" value="1"/>
</dbReference>
<keyword evidence="6" id="KW-1185">Reference proteome</keyword>
<dbReference type="PANTHER" id="PTHR19303:SF70">
    <property type="entry name" value="HTH CENPB-TYPE DOMAIN-CONTAINING PROTEIN"/>
    <property type="match status" value="1"/>
</dbReference>
<sequence length="493" mass="55278">MPQEQKQKKKRVPITALTKQEICIKKRENMKLRDEDLAKEYGLDRSTITKILKQRDKWLAIDPNSNYAKQKTQKSPKFPQIEEALATWLTMTSSQGNAVSDGQLQEKALEYAQMYGLRNEFQASNGWISKFKNRHQVRNGDSSGAPDVSLQITPQSVPITGTVLSPPEHSNFSSTVSLPPTSNYTTPQSITSTTNRTNGTNALIGSASNSPYIFGASTSNSMGPHYIPSRIYPVSTTIAPHIPLENAASVPETCGTQFQTSNTLNQFLTRSKQLFTAVHQAQQKKNISCFSVGLYFRPGYPEVSPNNRHFENLKSLGRLVDGTKGAEFIDGMVPRDKRRTDAFYNTDLQMILESRNIHHIILSGSATRDVILSTTRSAADRDMSITVVRDCCFDENDMVQNVLMDEIFPKQGVMVVSFEEIEINTQYRDNITCKGLNNLKSKKIKRVETYSIPGSHQKAHDNQRSQQDTSSGHCPKKHLKLIEGTREQIQEAI</sequence>
<dbReference type="Pfam" id="PF00857">
    <property type="entry name" value="Isochorismatase"/>
    <property type="match status" value="1"/>
</dbReference>
<dbReference type="InterPro" id="IPR036380">
    <property type="entry name" value="Isochorismatase-like_sf"/>
</dbReference>
<proteinExistence type="inferred from homology"/>
<dbReference type="Pfam" id="PF03221">
    <property type="entry name" value="HTH_Tnp_Tc5"/>
    <property type="match status" value="1"/>
</dbReference>
<evidence type="ECO:0000256" key="3">
    <source>
        <dbReference type="SAM" id="MobiDB-lite"/>
    </source>
</evidence>
<evidence type="ECO:0000313" key="6">
    <source>
        <dbReference type="Proteomes" id="UP000789901"/>
    </source>
</evidence>
<feature type="region of interest" description="Disordered" evidence="3">
    <location>
        <begin position="451"/>
        <end position="480"/>
    </location>
</feature>
<organism evidence="5 6">
    <name type="scientific">Gigaspora margarita</name>
    <dbReference type="NCBI Taxonomy" id="4874"/>
    <lineage>
        <taxon>Eukaryota</taxon>
        <taxon>Fungi</taxon>
        <taxon>Fungi incertae sedis</taxon>
        <taxon>Mucoromycota</taxon>
        <taxon>Glomeromycotina</taxon>
        <taxon>Glomeromycetes</taxon>
        <taxon>Diversisporales</taxon>
        <taxon>Gigasporaceae</taxon>
        <taxon>Gigaspora</taxon>
    </lineage>
</organism>
<dbReference type="PANTHER" id="PTHR19303">
    <property type="entry name" value="TRANSPOSON"/>
    <property type="match status" value="1"/>
</dbReference>
<dbReference type="Gene3D" id="1.10.10.60">
    <property type="entry name" value="Homeodomain-like"/>
    <property type="match status" value="2"/>
</dbReference>
<name>A0ABN7V7Q6_GIGMA</name>
<comment type="caution">
    <text evidence="5">The sequence shown here is derived from an EMBL/GenBank/DDBJ whole genome shotgun (WGS) entry which is preliminary data.</text>
</comment>